<organism evidence="4 5">
    <name type="scientific">Xanthomonas cucurbitae</name>
    <dbReference type="NCBI Taxonomy" id="56453"/>
    <lineage>
        <taxon>Bacteria</taxon>
        <taxon>Pseudomonadati</taxon>
        <taxon>Pseudomonadota</taxon>
        <taxon>Gammaproteobacteria</taxon>
        <taxon>Lysobacterales</taxon>
        <taxon>Lysobacteraceae</taxon>
        <taxon>Xanthomonas</taxon>
    </lineage>
</organism>
<dbReference type="Proteomes" id="UP001214201">
    <property type="component" value="Chromosome"/>
</dbReference>
<accession>A0ABY7YFE4</accession>
<evidence type="ECO:0000313" key="4">
    <source>
        <dbReference type="EMBL" id="WDM72534.1"/>
    </source>
</evidence>
<dbReference type="Gene3D" id="3.40.50.300">
    <property type="entry name" value="P-loop containing nucleotide triphosphate hydrolases"/>
    <property type="match status" value="1"/>
</dbReference>
<reference evidence="4 5" key="1">
    <citation type="submission" date="2021-08" db="EMBL/GenBank/DDBJ databases">
        <title>Genome sequences of Xanthomonas cucurbitae isolates from 5 Midwestern US states.</title>
        <authorList>
            <person name="Hind S.R."/>
        </authorList>
    </citation>
    <scope>NUCLEOTIDE SEQUENCE [LARGE SCALE GENOMIC DNA]</scope>
    <source>
        <strain evidence="4 5">OH_261</strain>
    </source>
</reference>
<sequence>MSQEIFPKTGWAKRSSFDTPSAVILAGQPGAGKGGLARTAELELNGDVVKIDPDELRAFHPQVSALRNAHPYTWSGYTQADASQWAEELLQATVEGKKNLIFDTTLSNGQWSSELIQQLQSRGYVVEVRAMAAPKLESEHGVDSRFSQQLDLEGHGRYVPEGARDAIYTKLPQSLDIVHAQTTAPIRIFNRQGTEVYDSRSDARPPGQALEAARHARLKDPEFTRQLRDAWQQQADWHRDLPSHVQQIPNATGAIQQHLLAEHADLHVMGGGAGRLEGMAPNGCGRSRLTRCAMVSIRRICRPLRAAWERAYHRAIGRQ</sequence>
<dbReference type="Pfam" id="PF06414">
    <property type="entry name" value="Zeta_toxin"/>
    <property type="match status" value="1"/>
</dbReference>
<keyword evidence="2" id="KW-0067">ATP-binding</keyword>
<proteinExistence type="predicted"/>
<dbReference type="InterPro" id="IPR010488">
    <property type="entry name" value="Zeta_toxin_domain"/>
</dbReference>
<name>A0ABY7YFE4_9XANT</name>
<keyword evidence="5" id="KW-1185">Reference proteome</keyword>
<dbReference type="EMBL" id="CP082214">
    <property type="protein sequence ID" value="WDM72534.1"/>
    <property type="molecule type" value="Genomic_DNA"/>
</dbReference>
<gene>
    <name evidence="4" type="ORF">K6978_05055</name>
</gene>
<feature type="domain" description="Zeta toxin" evidence="3">
    <location>
        <begin position="15"/>
        <end position="201"/>
    </location>
</feature>
<evidence type="ECO:0000259" key="3">
    <source>
        <dbReference type="Pfam" id="PF06414"/>
    </source>
</evidence>
<protein>
    <submittedName>
        <fullName evidence="4">Zeta toxin family protein</fullName>
    </submittedName>
</protein>
<dbReference type="SUPFAM" id="SSF52540">
    <property type="entry name" value="P-loop containing nucleoside triphosphate hydrolases"/>
    <property type="match status" value="1"/>
</dbReference>
<dbReference type="RefSeq" id="WP_425510908.1">
    <property type="nucleotide sequence ID" value="NZ_CP082213.1"/>
</dbReference>
<evidence type="ECO:0000313" key="5">
    <source>
        <dbReference type="Proteomes" id="UP001214201"/>
    </source>
</evidence>
<evidence type="ECO:0000256" key="1">
    <source>
        <dbReference type="ARBA" id="ARBA00022741"/>
    </source>
</evidence>
<evidence type="ECO:0000256" key="2">
    <source>
        <dbReference type="ARBA" id="ARBA00022840"/>
    </source>
</evidence>
<dbReference type="InterPro" id="IPR027417">
    <property type="entry name" value="P-loop_NTPase"/>
</dbReference>
<keyword evidence="1" id="KW-0547">Nucleotide-binding</keyword>